<name>A0ABR3H7V3_LOXSC</name>
<proteinExistence type="predicted"/>
<dbReference type="Proteomes" id="UP001549920">
    <property type="component" value="Unassembled WGS sequence"/>
</dbReference>
<reference evidence="2 3" key="1">
    <citation type="submission" date="2024-06" db="EMBL/GenBank/DDBJ databases">
        <title>A chromosome-level genome assembly of beet webworm, Loxostege sticticalis.</title>
        <authorList>
            <person name="Zhang Y."/>
        </authorList>
    </citation>
    <scope>NUCLEOTIDE SEQUENCE [LARGE SCALE GENOMIC DNA]</scope>
    <source>
        <strain evidence="2">AQ026</strain>
        <tissue evidence="2">Whole body</tissue>
    </source>
</reference>
<evidence type="ECO:0008006" key="4">
    <source>
        <dbReference type="Google" id="ProtNLM"/>
    </source>
</evidence>
<sequence length="277" mass="30395">MHQHKEFAAGDYKTPQGAAQIERQWIQLQAALDELGPHRTVEQWKICWRDQKRKARVEGGALTKIMNATGNRSAIPELSETSAIILDTIGKEMALGCGPAESPIGLFLLPSAAPVHAPLQCIPPLPVTCTITSTTLCPSTPAPPLSPTIFTLPSPPSIPSPPFIPTPPSISTLPPPPSFTTTFQPPSNAHAPKATRRRVRASHPPDRFLNAQNELNALIRELTNVVRRSNSLKERSNSLKERSNSLKEEQNHILNRHKQFLMLCLGHNEAPGRCQNI</sequence>
<gene>
    <name evidence="2" type="ORF">ABMA27_009415</name>
</gene>
<evidence type="ECO:0000313" key="3">
    <source>
        <dbReference type="Proteomes" id="UP001549920"/>
    </source>
</evidence>
<keyword evidence="1" id="KW-0175">Coiled coil</keyword>
<evidence type="ECO:0000256" key="1">
    <source>
        <dbReference type="SAM" id="Coils"/>
    </source>
</evidence>
<comment type="caution">
    <text evidence="2">The sequence shown here is derived from an EMBL/GenBank/DDBJ whole genome shotgun (WGS) entry which is preliminary data.</text>
</comment>
<accession>A0ABR3H7V3</accession>
<dbReference type="EMBL" id="JBEUOH010000024">
    <property type="protein sequence ID" value="KAL0860878.1"/>
    <property type="molecule type" value="Genomic_DNA"/>
</dbReference>
<evidence type="ECO:0000313" key="2">
    <source>
        <dbReference type="EMBL" id="KAL0860878.1"/>
    </source>
</evidence>
<feature type="coiled-coil region" evidence="1">
    <location>
        <begin position="208"/>
        <end position="249"/>
    </location>
</feature>
<keyword evidence="3" id="KW-1185">Reference proteome</keyword>
<organism evidence="2 3">
    <name type="scientific">Loxostege sticticalis</name>
    <name type="common">Beet webworm moth</name>
    <dbReference type="NCBI Taxonomy" id="481309"/>
    <lineage>
        <taxon>Eukaryota</taxon>
        <taxon>Metazoa</taxon>
        <taxon>Ecdysozoa</taxon>
        <taxon>Arthropoda</taxon>
        <taxon>Hexapoda</taxon>
        <taxon>Insecta</taxon>
        <taxon>Pterygota</taxon>
        <taxon>Neoptera</taxon>
        <taxon>Endopterygota</taxon>
        <taxon>Lepidoptera</taxon>
        <taxon>Glossata</taxon>
        <taxon>Ditrysia</taxon>
        <taxon>Pyraloidea</taxon>
        <taxon>Crambidae</taxon>
        <taxon>Pyraustinae</taxon>
        <taxon>Loxostege</taxon>
    </lineage>
</organism>
<protein>
    <recommendedName>
        <fullName evidence="4">Nuclear apoptosis-inducing factor 1</fullName>
    </recommendedName>
</protein>